<evidence type="ECO:0000256" key="2">
    <source>
        <dbReference type="ARBA" id="ARBA00007935"/>
    </source>
</evidence>
<dbReference type="SUPFAM" id="SSF81345">
    <property type="entry name" value="ABC transporter involved in vitamin B12 uptake, BtuC"/>
    <property type="match status" value="1"/>
</dbReference>
<feature type="transmembrane region" description="Helical" evidence="8">
    <location>
        <begin position="128"/>
        <end position="150"/>
    </location>
</feature>
<keyword evidence="5 8" id="KW-0812">Transmembrane</keyword>
<feature type="transmembrane region" description="Helical" evidence="8">
    <location>
        <begin position="157"/>
        <end position="179"/>
    </location>
</feature>
<evidence type="ECO:0000256" key="8">
    <source>
        <dbReference type="SAM" id="Phobius"/>
    </source>
</evidence>
<keyword evidence="6 8" id="KW-1133">Transmembrane helix</keyword>
<keyword evidence="4" id="KW-1003">Cell membrane</keyword>
<sequence>MSASVLVLRAGGLSIRIRRRSLLVAAALVAVLLAALVAALTLGPSGIEPASILHALTPEASAGERLVFEWRASRALAAMLFGACLAVGGAIFQTLTRNPLGSPDIIGLGAGSYAGVVAVIMIGGTGFLATAAGAVAGGLLAAVLVYVLAFKRGMHGFRLIIVGIAIGAMLRAATSWFSVKADLDAALRAAIWDAGTLNGMRWPTLAAAGLAALLVALVLPAVARRLAPFTLGDEAAASVGLRVEPSKVLLVLAGVALTALVTAVTGPISFIALAAPQIARRLTGGTSGVGLTVSALVGAVLLAGADLLAQYLIPGVKLPVGAVTVVIGGSYLVWLLIREGRRT</sequence>
<evidence type="ECO:0000256" key="7">
    <source>
        <dbReference type="ARBA" id="ARBA00023136"/>
    </source>
</evidence>
<comment type="caution">
    <text evidence="9">The sequence shown here is derived from an EMBL/GenBank/DDBJ whole genome shotgun (WGS) entry which is preliminary data.</text>
</comment>
<evidence type="ECO:0000313" key="10">
    <source>
        <dbReference type="Proteomes" id="UP001259347"/>
    </source>
</evidence>
<feature type="transmembrane region" description="Helical" evidence="8">
    <location>
        <begin position="249"/>
        <end position="275"/>
    </location>
</feature>
<protein>
    <submittedName>
        <fullName evidence="9">Iron complex transport system permease protein</fullName>
    </submittedName>
</protein>
<dbReference type="Gene3D" id="1.10.3470.10">
    <property type="entry name" value="ABC transporter involved in vitamin B12 uptake, BtuC"/>
    <property type="match status" value="1"/>
</dbReference>
<evidence type="ECO:0000256" key="4">
    <source>
        <dbReference type="ARBA" id="ARBA00022475"/>
    </source>
</evidence>
<feature type="transmembrane region" description="Helical" evidence="8">
    <location>
        <begin position="318"/>
        <end position="337"/>
    </location>
</feature>
<feature type="transmembrane region" description="Helical" evidence="8">
    <location>
        <begin position="199"/>
        <end position="219"/>
    </location>
</feature>
<evidence type="ECO:0000256" key="1">
    <source>
        <dbReference type="ARBA" id="ARBA00004651"/>
    </source>
</evidence>
<feature type="transmembrane region" description="Helical" evidence="8">
    <location>
        <begin position="287"/>
        <end position="312"/>
    </location>
</feature>
<accession>A0ABU1SF35</accession>
<evidence type="ECO:0000256" key="5">
    <source>
        <dbReference type="ARBA" id="ARBA00022692"/>
    </source>
</evidence>
<name>A0ABU1SF35_9MICO</name>
<evidence type="ECO:0000313" key="9">
    <source>
        <dbReference type="EMBL" id="MDR6867487.1"/>
    </source>
</evidence>
<dbReference type="PANTHER" id="PTHR30472:SF24">
    <property type="entry name" value="FERRIC ENTEROBACTIN TRANSPORT SYSTEM PERMEASE PROTEIN FEPG"/>
    <property type="match status" value="1"/>
</dbReference>
<keyword evidence="7 8" id="KW-0472">Membrane</keyword>
<keyword evidence="10" id="KW-1185">Reference proteome</keyword>
<dbReference type="CDD" id="cd06550">
    <property type="entry name" value="TM_ABC_iron-siderophores_like"/>
    <property type="match status" value="1"/>
</dbReference>
<feature type="transmembrane region" description="Helical" evidence="8">
    <location>
        <begin position="73"/>
        <end position="92"/>
    </location>
</feature>
<evidence type="ECO:0000256" key="3">
    <source>
        <dbReference type="ARBA" id="ARBA00022448"/>
    </source>
</evidence>
<comment type="subcellular location">
    <subcellularLocation>
        <location evidence="1">Cell membrane</location>
        <topology evidence="1">Multi-pass membrane protein</topology>
    </subcellularLocation>
</comment>
<reference evidence="9 10" key="1">
    <citation type="submission" date="2023-07" db="EMBL/GenBank/DDBJ databases">
        <title>Sorghum-associated microbial communities from plants grown in Nebraska, USA.</title>
        <authorList>
            <person name="Schachtman D."/>
        </authorList>
    </citation>
    <scope>NUCLEOTIDE SEQUENCE [LARGE SCALE GENOMIC DNA]</scope>
    <source>
        <strain evidence="9 10">2980</strain>
    </source>
</reference>
<keyword evidence="3" id="KW-0813">Transport</keyword>
<dbReference type="InterPro" id="IPR000522">
    <property type="entry name" value="ABC_transptr_permease_BtuC"/>
</dbReference>
<organism evidence="9 10">
    <name type="scientific">Microbacterium resistens</name>
    <dbReference type="NCBI Taxonomy" id="156977"/>
    <lineage>
        <taxon>Bacteria</taxon>
        <taxon>Bacillati</taxon>
        <taxon>Actinomycetota</taxon>
        <taxon>Actinomycetes</taxon>
        <taxon>Micrococcales</taxon>
        <taxon>Microbacteriaceae</taxon>
        <taxon>Microbacterium</taxon>
    </lineage>
</organism>
<feature type="transmembrane region" description="Helical" evidence="8">
    <location>
        <begin position="104"/>
        <end position="122"/>
    </location>
</feature>
<dbReference type="RefSeq" id="WP_310020331.1">
    <property type="nucleotide sequence ID" value="NZ_JAVDUM010000008.1"/>
</dbReference>
<gene>
    <name evidence="9" type="ORF">J2Y69_002090</name>
</gene>
<evidence type="ECO:0000256" key="6">
    <source>
        <dbReference type="ARBA" id="ARBA00022989"/>
    </source>
</evidence>
<dbReference type="Pfam" id="PF01032">
    <property type="entry name" value="FecCD"/>
    <property type="match status" value="1"/>
</dbReference>
<comment type="similarity">
    <text evidence="2">Belongs to the binding-protein-dependent transport system permease family. FecCD subfamily.</text>
</comment>
<dbReference type="PANTHER" id="PTHR30472">
    <property type="entry name" value="FERRIC ENTEROBACTIN TRANSPORT SYSTEM PERMEASE PROTEIN"/>
    <property type="match status" value="1"/>
</dbReference>
<proteinExistence type="inferred from homology"/>
<dbReference type="Proteomes" id="UP001259347">
    <property type="component" value="Unassembled WGS sequence"/>
</dbReference>
<dbReference type="EMBL" id="JAVDUM010000008">
    <property type="protein sequence ID" value="MDR6867487.1"/>
    <property type="molecule type" value="Genomic_DNA"/>
</dbReference>
<dbReference type="InterPro" id="IPR037294">
    <property type="entry name" value="ABC_BtuC-like"/>
</dbReference>